<evidence type="ECO:0000313" key="5">
    <source>
        <dbReference type="EMBL" id="CAF1949259.1"/>
    </source>
</evidence>
<dbReference type="EMBL" id="CAJNOV010000024">
    <property type="protein sequence ID" value="CAF0959275.1"/>
    <property type="molecule type" value="Genomic_DNA"/>
</dbReference>
<dbReference type="InterPro" id="IPR000086">
    <property type="entry name" value="NUDIX_hydrolase_dom"/>
</dbReference>
<name>A0A815XQ99_9BILA</name>
<accession>A0A815XQ99</accession>
<dbReference type="Gene3D" id="3.90.79.10">
    <property type="entry name" value="Nucleoside Triphosphate Pyrophosphohydrolase"/>
    <property type="match status" value="1"/>
</dbReference>
<dbReference type="Proteomes" id="UP000663855">
    <property type="component" value="Unassembled WGS sequence"/>
</dbReference>
<proteinExistence type="predicted"/>
<dbReference type="EMBL" id="CAJNOW010009276">
    <property type="protein sequence ID" value="CAF1560198.1"/>
    <property type="molecule type" value="Genomic_DNA"/>
</dbReference>
<evidence type="ECO:0000256" key="1">
    <source>
        <dbReference type="SAM" id="MobiDB-lite"/>
    </source>
</evidence>
<comment type="caution">
    <text evidence="4">The sequence shown here is derived from an EMBL/GenBank/DDBJ whole genome shotgun (WGS) entry which is preliminary data.</text>
</comment>
<evidence type="ECO:0000313" key="6">
    <source>
        <dbReference type="EMBL" id="CAF2002743.1"/>
    </source>
</evidence>
<dbReference type="Proteomes" id="UP000663856">
    <property type="component" value="Unassembled WGS sequence"/>
</dbReference>
<dbReference type="AlphaFoldDB" id="A0A815XQ99"/>
<dbReference type="Proteomes" id="UP000663824">
    <property type="component" value="Unassembled WGS sequence"/>
</dbReference>
<feature type="domain" description="Nudix hydrolase" evidence="2">
    <location>
        <begin position="116"/>
        <end position="222"/>
    </location>
</feature>
<evidence type="ECO:0000313" key="3">
    <source>
        <dbReference type="EMBL" id="CAF0959275.1"/>
    </source>
</evidence>
<evidence type="ECO:0000313" key="7">
    <source>
        <dbReference type="Proteomes" id="UP000663834"/>
    </source>
</evidence>
<dbReference type="InterPro" id="IPR015797">
    <property type="entry name" value="NUDIX_hydrolase-like_dom_sf"/>
</dbReference>
<gene>
    <name evidence="3" type="ORF">CJN711_LOCUS339</name>
    <name evidence="4" type="ORF">KQP761_LOCUS18312</name>
    <name evidence="6" type="ORF">MBJ925_LOCUS8308</name>
    <name evidence="5" type="ORF">WKI299_LOCUS2327</name>
</gene>
<sequence length="253" mass="29976">MSSQINIFNQLNDIKNDAFGSYPNCFTATSDTRRRRGMNTRQRSKSQPNHARRSQRIYTITVNETDWDYEYDLAIIRRSFKIIPKAALDSWCKMWPEKWHSYGICFASRQVNANGFPAVLAVRQKRAFHLNFGIPKGSMEAGDNGDDWACACREVFHEELYVPFDPPAQRPRKYKVTISRYNEGERYIHFFIIWDVDREQKFRIRDKDELHDEVYWFDIDNTNILKDSGDEYFTLSPIVKMLYKQWPPSNNGN</sequence>
<dbReference type="SUPFAM" id="SSF55811">
    <property type="entry name" value="Nudix"/>
    <property type="match status" value="1"/>
</dbReference>
<evidence type="ECO:0000313" key="4">
    <source>
        <dbReference type="EMBL" id="CAF1560198.1"/>
    </source>
</evidence>
<dbReference type="Proteomes" id="UP000663834">
    <property type="component" value="Unassembled WGS sequence"/>
</dbReference>
<reference evidence="4" key="1">
    <citation type="submission" date="2021-02" db="EMBL/GenBank/DDBJ databases">
        <authorList>
            <person name="Nowell W R."/>
        </authorList>
    </citation>
    <scope>NUCLEOTIDE SEQUENCE</scope>
</reference>
<protein>
    <recommendedName>
        <fullName evidence="2">Nudix hydrolase domain-containing protein</fullName>
    </recommendedName>
</protein>
<dbReference type="EMBL" id="CAJNRF010000243">
    <property type="protein sequence ID" value="CAF1949259.1"/>
    <property type="molecule type" value="Genomic_DNA"/>
</dbReference>
<feature type="compositionally biased region" description="Basic residues" evidence="1">
    <location>
        <begin position="33"/>
        <end position="53"/>
    </location>
</feature>
<dbReference type="EMBL" id="CAJNRE010003054">
    <property type="protein sequence ID" value="CAF2002743.1"/>
    <property type="molecule type" value="Genomic_DNA"/>
</dbReference>
<evidence type="ECO:0000259" key="2">
    <source>
        <dbReference type="Pfam" id="PF00293"/>
    </source>
</evidence>
<organism evidence="4 7">
    <name type="scientific">Rotaria magnacalcarata</name>
    <dbReference type="NCBI Taxonomy" id="392030"/>
    <lineage>
        <taxon>Eukaryota</taxon>
        <taxon>Metazoa</taxon>
        <taxon>Spiralia</taxon>
        <taxon>Gnathifera</taxon>
        <taxon>Rotifera</taxon>
        <taxon>Eurotatoria</taxon>
        <taxon>Bdelloidea</taxon>
        <taxon>Philodinida</taxon>
        <taxon>Philodinidae</taxon>
        <taxon>Rotaria</taxon>
    </lineage>
</organism>
<dbReference type="OrthoDB" id="10271602at2759"/>
<feature type="region of interest" description="Disordered" evidence="1">
    <location>
        <begin position="28"/>
        <end position="53"/>
    </location>
</feature>
<dbReference type="Pfam" id="PF00293">
    <property type="entry name" value="NUDIX"/>
    <property type="match status" value="1"/>
</dbReference>